<organism evidence="6 7">
    <name type="scientific">Lactiplantibacillus xiangfangensis</name>
    <dbReference type="NCBI Taxonomy" id="942150"/>
    <lineage>
        <taxon>Bacteria</taxon>
        <taxon>Bacillati</taxon>
        <taxon>Bacillota</taxon>
        <taxon>Bacilli</taxon>
        <taxon>Lactobacillales</taxon>
        <taxon>Lactobacillaceae</taxon>
        <taxon>Lactiplantibacillus</taxon>
    </lineage>
</organism>
<name>A0A0R2MPY8_9LACO</name>
<keyword evidence="4" id="KW-0472">Membrane</keyword>
<evidence type="ECO:0000256" key="2">
    <source>
        <dbReference type="ARBA" id="ARBA00022676"/>
    </source>
</evidence>
<keyword evidence="5" id="KW-0325">Glycoprotein</keyword>
<evidence type="ECO:0000313" key="7">
    <source>
        <dbReference type="Proteomes" id="UP000051783"/>
    </source>
</evidence>
<reference evidence="6 7" key="1">
    <citation type="journal article" date="2015" name="Genome Announc.">
        <title>Expanding the biotechnology potential of lactobacilli through comparative genomics of 213 strains and associated genera.</title>
        <authorList>
            <person name="Sun Z."/>
            <person name="Harris H.M."/>
            <person name="McCann A."/>
            <person name="Guo C."/>
            <person name="Argimon S."/>
            <person name="Zhang W."/>
            <person name="Yang X."/>
            <person name="Jeffery I.B."/>
            <person name="Cooney J.C."/>
            <person name="Kagawa T.F."/>
            <person name="Liu W."/>
            <person name="Song Y."/>
            <person name="Salvetti E."/>
            <person name="Wrobel A."/>
            <person name="Rasinkangas P."/>
            <person name="Parkhill J."/>
            <person name="Rea M.C."/>
            <person name="O'Sullivan O."/>
            <person name="Ritari J."/>
            <person name="Douillard F.P."/>
            <person name="Paul Ross R."/>
            <person name="Yang R."/>
            <person name="Briner A.E."/>
            <person name="Felis G.E."/>
            <person name="de Vos W.M."/>
            <person name="Barrangou R."/>
            <person name="Klaenhammer T.R."/>
            <person name="Caufield P.W."/>
            <person name="Cui Y."/>
            <person name="Zhang H."/>
            <person name="O'Toole P.W."/>
        </authorList>
    </citation>
    <scope>NUCLEOTIDE SEQUENCE [LARGE SCALE GENOMIC DNA]</scope>
    <source>
        <strain evidence="6 7">LMG 26013</strain>
    </source>
</reference>
<evidence type="ECO:0000256" key="1">
    <source>
        <dbReference type="ARBA" id="ARBA00004606"/>
    </source>
</evidence>
<dbReference type="PATRIC" id="fig|942150.3.peg.357"/>
<dbReference type="EMBL" id="JQCL01000006">
    <property type="protein sequence ID" value="KRO14780.1"/>
    <property type="molecule type" value="Genomic_DNA"/>
</dbReference>
<accession>A0A0R2MPY8</accession>
<protein>
    <submittedName>
        <fullName evidence="6">Uncharacterized protein</fullName>
    </submittedName>
</protein>
<dbReference type="GO" id="GO:0016757">
    <property type="term" value="F:glycosyltransferase activity"/>
    <property type="evidence" value="ECO:0007669"/>
    <property type="project" value="UniProtKB-KW"/>
</dbReference>
<evidence type="ECO:0000256" key="4">
    <source>
        <dbReference type="ARBA" id="ARBA00023136"/>
    </source>
</evidence>
<evidence type="ECO:0000313" key="6">
    <source>
        <dbReference type="EMBL" id="KRO14780.1"/>
    </source>
</evidence>
<keyword evidence="7" id="KW-1185">Reference proteome</keyword>
<dbReference type="GO" id="GO:0016020">
    <property type="term" value="C:membrane"/>
    <property type="evidence" value="ECO:0007669"/>
    <property type="project" value="UniProtKB-SubCell"/>
</dbReference>
<comment type="subcellular location">
    <subcellularLocation>
        <location evidence="1">Membrane</location>
        <topology evidence="1">Single-pass type II membrane protein</topology>
    </subcellularLocation>
</comment>
<proteinExistence type="predicted"/>
<evidence type="ECO:0000256" key="5">
    <source>
        <dbReference type="ARBA" id="ARBA00023180"/>
    </source>
</evidence>
<dbReference type="Proteomes" id="UP000051783">
    <property type="component" value="Unassembled WGS sequence"/>
</dbReference>
<evidence type="ECO:0000256" key="3">
    <source>
        <dbReference type="ARBA" id="ARBA00022679"/>
    </source>
</evidence>
<gene>
    <name evidence="6" type="ORF">IV64_GL000350</name>
</gene>
<keyword evidence="3" id="KW-0808">Transferase</keyword>
<sequence length="193" mass="23165">MSDKLSLSMRKRKHIFQKSFRISRKNPLYLLFKGIRKIETKYLEKTTHQLDDIRFGSNWVTLSDEFVQKIVKKENIVDVYHQFSHGYLVDELFIPYELKKFKMQNTVYHQDPVHDIEDEFQGNLRYINWWDGSPLIWTSKNFHELEKAKQAGHFFSRKFDETVDATIIDLVIKELINENTMKSNIKLKQTANF</sequence>
<keyword evidence="2" id="KW-0328">Glycosyltransferase</keyword>
<dbReference type="Pfam" id="PF02485">
    <property type="entry name" value="Branch"/>
    <property type="match status" value="1"/>
</dbReference>
<comment type="caution">
    <text evidence="6">The sequence shown here is derived from an EMBL/GenBank/DDBJ whole genome shotgun (WGS) entry which is preliminary data.</text>
</comment>
<dbReference type="AlphaFoldDB" id="A0A0R2MPY8"/>
<dbReference type="InterPro" id="IPR003406">
    <property type="entry name" value="Glyco_trans_14"/>
</dbReference>